<dbReference type="OMA" id="TIHIFHY"/>
<keyword evidence="3" id="KW-1185">Reference proteome</keyword>
<name>M3JT82_CANMX</name>
<dbReference type="OrthoDB" id="4018576at2759"/>
<feature type="transmembrane region" description="Helical" evidence="1">
    <location>
        <begin position="65"/>
        <end position="85"/>
    </location>
</feature>
<dbReference type="AlphaFoldDB" id="M3JT82"/>
<organism evidence="2 3">
    <name type="scientific">Candida maltosa (strain Xu316)</name>
    <name type="common">Yeast</name>
    <dbReference type="NCBI Taxonomy" id="1245528"/>
    <lineage>
        <taxon>Eukaryota</taxon>
        <taxon>Fungi</taxon>
        <taxon>Dikarya</taxon>
        <taxon>Ascomycota</taxon>
        <taxon>Saccharomycotina</taxon>
        <taxon>Pichiomycetes</taxon>
        <taxon>Debaryomycetaceae</taxon>
        <taxon>Candida/Lodderomyces clade</taxon>
        <taxon>Candida</taxon>
    </lineage>
</organism>
<gene>
    <name evidence="2" type="ORF">G210_3691</name>
</gene>
<dbReference type="eggNOG" id="ENOG502T62J">
    <property type="taxonomic scope" value="Eukaryota"/>
</dbReference>
<reference evidence="2 3" key="1">
    <citation type="submission" date="2013-02" db="EMBL/GenBank/DDBJ databases">
        <title>Genome sequence of Candida maltosa Xu316, a potential industrial strain for xylitol and ethanol production.</title>
        <authorList>
            <person name="Yu J."/>
            <person name="Wang Q."/>
            <person name="Geng X."/>
            <person name="Bao W."/>
            <person name="He P."/>
            <person name="Cai J."/>
        </authorList>
    </citation>
    <scope>NUCLEOTIDE SEQUENCE [LARGE SCALE GENOMIC DNA]</scope>
    <source>
        <strain evidence="3">Xu316</strain>
    </source>
</reference>
<comment type="caution">
    <text evidence="2">The sequence shown here is derived from an EMBL/GenBank/DDBJ whole genome shotgun (WGS) entry which is preliminary data.</text>
</comment>
<accession>M3JT82</accession>
<proteinExistence type="predicted"/>
<evidence type="ECO:0000256" key="1">
    <source>
        <dbReference type="SAM" id="Phobius"/>
    </source>
</evidence>
<keyword evidence="1" id="KW-1133">Transmembrane helix</keyword>
<protein>
    <submittedName>
        <fullName evidence="2">Uncharacterized protein</fullName>
    </submittedName>
</protein>
<feature type="transmembrane region" description="Helical" evidence="1">
    <location>
        <begin position="34"/>
        <end position="53"/>
    </location>
</feature>
<dbReference type="HOGENOM" id="CLU_1994030_0_0_1"/>
<dbReference type="Proteomes" id="UP000011777">
    <property type="component" value="Unassembled WGS sequence"/>
</dbReference>
<dbReference type="EMBL" id="AOGT01002163">
    <property type="protein sequence ID" value="EMG46075.1"/>
    <property type="molecule type" value="Genomic_DNA"/>
</dbReference>
<sequence length="125" mass="15240">MTTDKPIPRRASRKPRKSLYEEYITPKLIKDTKFFIAGLTVMTIHIFHYLSIMKYWMTHPRVSKYTLVFHFAIFIVDVIILYYLYLFKLYPILYAEEIAAEKLDQERMKREHDEQMELRRSKKAE</sequence>
<keyword evidence="1" id="KW-0812">Transmembrane</keyword>
<keyword evidence="1" id="KW-0472">Membrane</keyword>
<evidence type="ECO:0000313" key="2">
    <source>
        <dbReference type="EMBL" id="EMG46075.1"/>
    </source>
</evidence>
<evidence type="ECO:0000313" key="3">
    <source>
        <dbReference type="Proteomes" id="UP000011777"/>
    </source>
</evidence>